<dbReference type="EMBL" id="CAWUPB010000851">
    <property type="protein sequence ID" value="CAK7326135.1"/>
    <property type="molecule type" value="Genomic_DNA"/>
</dbReference>
<dbReference type="InterPro" id="IPR006460">
    <property type="entry name" value="MIZ1-like_pln"/>
</dbReference>
<reference evidence="1 2" key="1">
    <citation type="submission" date="2024-01" db="EMBL/GenBank/DDBJ databases">
        <authorList>
            <person name="Waweru B."/>
        </authorList>
    </citation>
    <scope>NUCLEOTIDE SEQUENCE [LARGE SCALE GENOMIC DNA]</scope>
</reference>
<organism evidence="1 2">
    <name type="scientific">Dovyalis caffra</name>
    <dbReference type="NCBI Taxonomy" id="77055"/>
    <lineage>
        <taxon>Eukaryota</taxon>
        <taxon>Viridiplantae</taxon>
        <taxon>Streptophyta</taxon>
        <taxon>Embryophyta</taxon>
        <taxon>Tracheophyta</taxon>
        <taxon>Spermatophyta</taxon>
        <taxon>Magnoliopsida</taxon>
        <taxon>eudicotyledons</taxon>
        <taxon>Gunneridae</taxon>
        <taxon>Pentapetalae</taxon>
        <taxon>rosids</taxon>
        <taxon>fabids</taxon>
        <taxon>Malpighiales</taxon>
        <taxon>Salicaceae</taxon>
        <taxon>Flacourtieae</taxon>
        <taxon>Dovyalis</taxon>
    </lineage>
</organism>
<keyword evidence="2" id="KW-1185">Reference proteome</keyword>
<name>A0AAV1QZB2_9ROSI</name>
<comment type="caution">
    <text evidence="1">The sequence shown here is derived from an EMBL/GenBank/DDBJ whole genome shotgun (WGS) entry which is preliminary data.</text>
</comment>
<dbReference type="Proteomes" id="UP001314170">
    <property type="component" value="Unassembled WGS sequence"/>
</dbReference>
<proteinExistence type="predicted"/>
<accession>A0AAV1QZB2</accession>
<dbReference type="Pfam" id="PF04759">
    <property type="entry name" value="DUF617"/>
    <property type="match status" value="1"/>
</dbReference>
<protein>
    <submittedName>
        <fullName evidence="1">Uncharacterized protein</fullName>
    </submittedName>
</protein>
<dbReference type="AlphaFoldDB" id="A0AAV1QZB2"/>
<dbReference type="GO" id="GO:0010274">
    <property type="term" value="P:hydrotropism"/>
    <property type="evidence" value="ECO:0007669"/>
    <property type="project" value="InterPro"/>
</dbReference>
<evidence type="ECO:0000313" key="1">
    <source>
        <dbReference type="EMBL" id="CAK7326135.1"/>
    </source>
</evidence>
<dbReference type="PANTHER" id="PTHR31696:SF23">
    <property type="entry name" value="PROTEIN MIZU-KUSSEI 1"/>
    <property type="match status" value="1"/>
</dbReference>
<sequence length="161" mass="18275">MWESGVESRKFRPCAKWENVIRQCKLETFRQLLVRTDQASHWGSDTELLALFLDIVVVMSILHLRDLNSSPAFLIEIATPISGLVREMASGLVRIAVECDKEKGKEKKAERLLEEPMWRTYCNGKKCGLATRKECGPKQWKVLKAVEPISMGAGVLPRLFS</sequence>
<dbReference type="PANTHER" id="PTHR31696">
    <property type="entry name" value="PROTEIN MIZU-KUSSEI 1"/>
    <property type="match status" value="1"/>
</dbReference>
<gene>
    <name evidence="1" type="ORF">DCAF_LOCUS3831</name>
</gene>
<evidence type="ECO:0000313" key="2">
    <source>
        <dbReference type="Proteomes" id="UP001314170"/>
    </source>
</evidence>